<name>A0A136A060_9ALTE</name>
<dbReference type="AlphaFoldDB" id="A0A136A060"/>
<evidence type="ECO:0000313" key="1">
    <source>
        <dbReference type="EMBL" id="KXI28540.1"/>
    </source>
</evidence>
<gene>
    <name evidence="1" type="ORF">AX660_15745</name>
</gene>
<organism evidence="1 2">
    <name type="scientific">Paraglaciecola hydrolytica</name>
    <dbReference type="NCBI Taxonomy" id="1799789"/>
    <lineage>
        <taxon>Bacteria</taxon>
        <taxon>Pseudomonadati</taxon>
        <taxon>Pseudomonadota</taxon>
        <taxon>Gammaproteobacteria</taxon>
        <taxon>Alteromonadales</taxon>
        <taxon>Alteromonadaceae</taxon>
        <taxon>Paraglaciecola</taxon>
    </lineage>
</organism>
<comment type="caution">
    <text evidence="1">The sequence shown here is derived from an EMBL/GenBank/DDBJ whole genome shotgun (WGS) entry which is preliminary data.</text>
</comment>
<protein>
    <submittedName>
        <fullName evidence="1">Cytoplasmic protein</fullName>
    </submittedName>
</protein>
<dbReference type="Proteomes" id="UP000070299">
    <property type="component" value="Unassembled WGS sequence"/>
</dbReference>
<evidence type="ECO:0000313" key="2">
    <source>
        <dbReference type="Proteomes" id="UP000070299"/>
    </source>
</evidence>
<dbReference type="RefSeq" id="WP_068377570.1">
    <property type="nucleotide sequence ID" value="NZ_LSNE01000006.1"/>
</dbReference>
<accession>A0A136A060</accession>
<keyword evidence="2" id="KW-1185">Reference proteome</keyword>
<dbReference type="OrthoDB" id="7677665at2"/>
<sequence length="129" mass="14312">MTWDLNQLEALLSDNQDLVVTKEQDCLLIANSDGIDAWLAISGEQIIIETLLFAKSEVKNCATLNEEILKTHMLFPLTTVGISQVGGDDYYTAFGSLSSQSKAESIIIELNTLFQNVEAFIDAYQIHLQ</sequence>
<dbReference type="EMBL" id="LSNE01000006">
    <property type="protein sequence ID" value="KXI28540.1"/>
    <property type="molecule type" value="Genomic_DNA"/>
</dbReference>
<proteinExistence type="predicted"/>
<dbReference type="STRING" id="1799789.AX660_15745"/>
<reference evidence="2" key="1">
    <citation type="submission" date="2016-02" db="EMBL/GenBank/DDBJ databases">
        <authorList>
            <person name="Schultz-Johansen M."/>
            <person name="Glaring M.A."/>
            <person name="Bech P.K."/>
            <person name="Stougaard P."/>
        </authorList>
    </citation>
    <scope>NUCLEOTIDE SEQUENCE [LARGE SCALE GENOMIC DNA]</scope>
    <source>
        <strain evidence="2">S66</strain>
    </source>
</reference>
<dbReference type="InterPro" id="IPR019231">
    <property type="entry name" value="DUF2170"/>
</dbReference>
<dbReference type="Pfam" id="PF09938">
    <property type="entry name" value="DUF2170"/>
    <property type="match status" value="1"/>
</dbReference>